<dbReference type="OrthoDB" id="2646043at2759"/>
<keyword evidence="3" id="KW-1185">Reference proteome</keyword>
<evidence type="ECO:0000256" key="1">
    <source>
        <dbReference type="SAM" id="MobiDB-lite"/>
    </source>
</evidence>
<evidence type="ECO:0000313" key="3">
    <source>
        <dbReference type="Proteomes" id="UP000242287"/>
    </source>
</evidence>
<dbReference type="AlphaFoldDB" id="A0A2A9NHK5"/>
<accession>A0A2A9NHK5</accession>
<proteinExistence type="predicted"/>
<dbReference type="EMBL" id="KZ302003">
    <property type="protein sequence ID" value="PFH50465.1"/>
    <property type="molecule type" value="Genomic_DNA"/>
</dbReference>
<evidence type="ECO:0000313" key="2">
    <source>
        <dbReference type="EMBL" id="PFH50465.1"/>
    </source>
</evidence>
<sequence length="166" mass="18443">MPNHARLVSVYPSLTPETIDHLKVLFQRGIDPNPDVVNTLVQLLKATHEDIVAWIQDNTLYTSPSPEVVRQMPTPGPTTSPEPVRLKSEPAHSPLLLHTSLKSKASESSQIQEIQDPVPPRHVILTIPSKIVVDDHPGVLPRSASDFINLFTPYQDKMEQVLEAIT</sequence>
<feature type="region of interest" description="Disordered" evidence="1">
    <location>
        <begin position="64"/>
        <end position="85"/>
    </location>
</feature>
<dbReference type="Proteomes" id="UP000242287">
    <property type="component" value="Unassembled WGS sequence"/>
</dbReference>
<gene>
    <name evidence="2" type="ORF">AMATHDRAFT_47883</name>
</gene>
<organism evidence="2 3">
    <name type="scientific">Amanita thiersii Skay4041</name>
    <dbReference type="NCBI Taxonomy" id="703135"/>
    <lineage>
        <taxon>Eukaryota</taxon>
        <taxon>Fungi</taxon>
        <taxon>Dikarya</taxon>
        <taxon>Basidiomycota</taxon>
        <taxon>Agaricomycotina</taxon>
        <taxon>Agaricomycetes</taxon>
        <taxon>Agaricomycetidae</taxon>
        <taxon>Agaricales</taxon>
        <taxon>Pluteineae</taxon>
        <taxon>Amanitaceae</taxon>
        <taxon>Amanita</taxon>
    </lineage>
</organism>
<reference evidence="2 3" key="1">
    <citation type="submission" date="2014-02" db="EMBL/GenBank/DDBJ databases">
        <title>Transposable element dynamics among asymbiotic and ectomycorrhizal Amanita fungi.</title>
        <authorList>
            <consortium name="DOE Joint Genome Institute"/>
            <person name="Hess J."/>
            <person name="Skrede I."/>
            <person name="Wolfe B."/>
            <person name="LaButti K."/>
            <person name="Ohm R.A."/>
            <person name="Grigoriev I.V."/>
            <person name="Pringle A."/>
        </authorList>
    </citation>
    <scope>NUCLEOTIDE SEQUENCE [LARGE SCALE GENOMIC DNA]</scope>
    <source>
        <strain evidence="2 3">SKay4041</strain>
    </source>
</reference>
<protein>
    <submittedName>
        <fullName evidence="2">Uncharacterized protein</fullName>
    </submittedName>
</protein>
<name>A0A2A9NHK5_9AGAR</name>